<dbReference type="InterPro" id="IPR013762">
    <property type="entry name" value="Integrase-like_cat_sf"/>
</dbReference>
<comment type="caution">
    <text evidence="5">The sequence shown here is derived from an EMBL/GenBank/DDBJ whole genome shotgun (WGS) entry which is preliminary data.</text>
</comment>
<dbReference type="EMBL" id="VATY01000007">
    <property type="protein sequence ID" value="TMM52028.1"/>
    <property type="molecule type" value="Genomic_DNA"/>
</dbReference>
<name>A0A5S3PDX6_9FLAO</name>
<dbReference type="PANTHER" id="PTHR30349">
    <property type="entry name" value="PHAGE INTEGRASE-RELATED"/>
    <property type="match status" value="1"/>
</dbReference>
<proteinExistence type="inferred from homology"/>
<dbReference type="OrthoDB" id="892893at2"/>
<dbReference type="Gene3D" id="1.10.150.130">
    <property type="match status" value="1"/>
</dbReference>
<dbReference type="CDD" id="cd01185">
    <property type="entry name" value="INTN1_C_like"/>
    <property type="match status" value="1"/>
</dbReference>
<dbReference type="Proteomes" id="UP000310314">
    <property type="component" value="Unassembled WGS sequence"/>
</dbReference>
<evidence type="ECO:0000256" key="2">
    <source>
        <dbReference type="ARBA" id="ARBA00023125"/>
    </source>
</evidence>
<keyword evidence="3" id="KW-0233">DNA recombination</keyword>
<dbReference type="InterPro" id="IPR025269">
    <property type="entry name" value="SAM-like_dom"/>
</dbReference>
<accession>A0A5S3PDX6</accession>
<dbReference type="PANTHER" id="PTHR30349:SF64">
    <property type="entry name" value="PROPHAGE INTEGRASE INTD-RELATED"/>
    <property type="match status" value="1"/>
</dbReference>
<evidence type="ECO:0000313" key="5">
    <source>
        <dbReference type="EMBL" id="TMM52028.1"/>
    </source>
</evidence>
<gene>
    <name evidence="5" type="ORF">FEE95_21700</name>
</gene>
<reference evidence="5 6" key="1">
    <citation type="submission" date="2019-05" db="EMBL/GenBank/DDBJ databases">
        <authorList>
            <person name="Zhang J.-Y."/>
            <person name="Feg X."/>
            <person name="Du Z.-J."/>
        </authorList>
    </citation>
    <scope>NUCLEOTIDE SEQUENCE [LARGE SCALE GENOMIC DNA]</scope>
    <source>
        <strain evidence="5 6">RZ26</strain>
    </source>
</reference>
<dbReference type="Pfam" id="PF00589">
    <property type="entry name" value="Phage_integrase"/>
    <property type="match status" value="1"/>
</dbReference>
<evidence type="ECO:0000313" key="6">
    <source>
        <dbReference type="Proteomes" id="UP000310314"/>
    </source>
</evidence>
<organism evidence="5 6">
    <name type="scientific">Maribacter algarum</name>
    <name type="common">ex Zhang et al. 2020</name>
    <dbReference type="NCBI Taxonomy" id="2578118"/>
    <lineage>
        <taxon>Bacteria</taxon>
        <taxon>Pseudomonadati</taxon>
        <taxon>Bacteroidota</taxon>
        <taxon>Flavobacteriia</taxon>
        <taxon>Flavobacteriales</taxon>
        <taxon>Flavobacteriaceae</taxon>
        <taxon>Maribacter</taxon>
    </lineage>
</organism>
<dbReference type="GO" id="GO:0015074">
    <property type="term" value="P:DNA integration"/>
    <property type="evidence" value="ECO:0007669"/>
    <property type="project" value="InterPro"/>
</dbReference>
<dbReference type="SUPFAM" id="SSF56349">
    <property type="entry name" value="DNA breaking-rejoining enzymes"/>
    <property type="match status" value="1"/>
</dbReference>
<dbReference type="InterPro" id="IPR035386">
    <property type="entry name" value="Arm-DNA-bind_5"/>
</dbReference>
<feature type="domain" description="Tyr recombinase" evidence="4">
    <location>
        <begin position="223"/>
        <end position="400"/>
    </location>
</feature>
<dbReference type="InterPro" id="IPR010998">
    <property type="entry name" value="Integrase_recombinase_N"/>
</dbReference>
<evidence type="ECO:0000256" key="1">
    <source>
        <dbReference type="ARBA" id="ARBA00008857"/>
    </source>
</evidence>
<dbReference type="InterPro" id="IPR050090">
    <property type="entry name" value="Tyrosine_recombinase_XerCD"/>
</dbReference>
<dbReference type="InterPro" id="IPR002104">
    <property type="entry name" value="Integrase_catalytic"/>
</dbReference>
<protein>
    <submittedName>
        <fullName evidence="5">Site-specific integrase</fullName>
    </submittedName>
</protein>
<sequence>MKTVHTFSVVFWLKKRSTKRDGTIPIYARITVDGIRADVSTKHSVLQSYWSYDTGRVKTKVNGAKSINDALMEVYQDITQSKKELMEEGRILTAQSVKLRYLGQDVPLRTLKDLLQYHKDNEVQKLEAGTAKNYGATEKYLLLFIKKKYKSKNVYLAHINYSFVLSFENYLRNCKPLKASQPLTNNGIMKHMERLKKMTTIAFKLDCIKKDPFAFFRANFNRYNRPFLSIKELKLMESLSLKDIGLGYVRDVFVFACYTGLSYIDAKQLKPEHVVLGMDGDDWIFTRREKSETFVKIPLLDKAKAILNKYADKLYGKNEDLLLPVYSNQKCNKYLKVLASKCGIDKNLSFHCARHTFATSVTLANGVPIETVSKLLGHKKLSTTQIYARVLEKKISEDISDLKTKLKSTERKVA</sequence>
<keyword evidence="2" id="KW-0238">DNA-binding</keyword>
<evidence type="ECO:0000259" key="4">
    <source>
        <dbReference type="PROSITE" id="PS51898"/>
    </source>
</evidence>
<dbReference type="GO" id="GO:0006310">
    <property type="term" value="P:DNA recombination"/>
    <property type="evidence" value="ECO:0007669"/>
    <property type="project" value="UniProtKB-KW"/>
</dbReference>
<dbReference type="PROSITE" id="PS51898">
    <property type="entry name" value="TYR_RECOMBINASE"/>
    <property type="match status" value="1"/>
</dbReference>
<keyword evidence="6" id="KW-1185">Reference proteome</keyword>
<evidence type="ECO:0000256" key="3">
    <source>
        <dbReference type="ARBA" id="ARBA00023172"/>
    </source>
</evidence>
<dbReference type="GO" id="GO:0003677">
    <property type="term" value="F:DNA binding"/>
    <property type="evidence" value="ECO:0007669"/>
    <property type="project" value="UniProtKB-KW"/>
</dbReference>
<comment type="similarity">
    <text evidence="1">Belongs to the 'phage' integrase family.</text>
</comment>
<dbReference type="AlphaFoldDB" id="A0A5S3PDX6"/>
<dbReference type="Pfam" id="PF17293">
    <property type="entry name" value="Arm-DNA-bind_5"/>
    <property type="match status" value="1"/>
</dbReference>
<dbReference type="RefSeq" id="WP_138660146.1">
    <property type="nucleotide sequence ID" value="NZ_VATY01000007.1"/>
</dbReference>
<dbReference type="Gene3D" id="1.10.443.10">
    <property type="entry name" value="Intergrase catalytic core"/>
    <property type="match status" value="1"/>
</dbReference>
<dbReference type="InterPro" id="IPR011010">
    <property type="entry name" value="DNA_brk_join_enz"/>
</dbReference>
<dbReference type="Pfam" id="PF13102">
    <property type="entry name" value="Phage_int_SAM_5"/>
    <property type="match status" value="1"/>
</dbReference>